<protein>
    <recommendedName>
        <fullName evidence="3">Retrotransposon gag domain-containing protein</fullName>
    </recommendedName>
</protein>
<evidence type="ECO:0008006" key="3">
    <source>
        <dbReference type="Google" id="ProtNLM"/>
    </source>
</evidence>
<name>A0A6V7NGX8_ANACO</name>
<feature type="region of interest" description="Disordered" evidence="1">
    <location>
        <begin position="1"/>
        <end position="41"/>
    </location>
</feature>
<feature type="compositionally biased region" description="Basic and acidic residues" evidence="1">
    <location>
        <begin position="1"/>
        <end position="36"/>
    </location>
</feature>
<evidence type="ECO:0000256" key="1">
    <source>
        <dbReference type="SAM" id="MobiDB-lite"/>
    </source>
</evidence>
<dbReference type="AlphaFoldDB" id="A0A6V7NGX8"/>
<gene>
    <name evidence="2" type="ORF">CB5_LOCUS1032</name>
</gene>
<dbReference type="EMBL" id="LR862138">
    <property type="protein sequence ID" value="CAD1817821.1"/>
    <property type="molecule type" value="Genomic_DNA"/>
</dbReference>
<evidence type="ECO:0000313" key="2">
    <source>
        <dbReference type="EMBL" id="CAD1817821.1"/>
    </source>
</evidence>
<accession>A0A6V7NGX8</accession>
<reference evidence="2" key="1">
    <citation type="submission" date="2020-07" db="EMBL/GenBank/DDBJ databases">
        <authorList>
            <person name="Lin J."/>
        </authorList>
    </citation>
    <scope>NUCLEOTIDE SEQUENCE</scope>
</reference>
<sequence>MEEAETKMSAEALRKKEEKERARMMKKVGQESRCSDHNSFSPLIPLNSPQLELYNLPWNRDWKPPSSSPSSSPQRILIIGGLQLVRDFTNWYQSTRSLGQGDEPREWSSKCEQYYKIYQIHEPQWVEIATMHFTGKAHKWKEGYLIDKPDISWKELVEIVCKRFEGLDMGRIIREFNKLV</sequence>
<organism evidence="2">
    <name type="scientific">Ananas comosus var. bracteatus</name>
    <name type="common">red pineapple</name>
    <dbReference type="NCBI Taxonomy" id="296719"/>
    <lineage>
        <taxon>Eukaryota</taxon>
        <taxon>Viridiplantae</taxon>
        <taxon>Streptophyta</taxon>
        <taxon>Embryophyta</taxon>
        <taxon>Tracheophyta</taxon>
        <taxon>Spermatophyta</taxon>
        <taxon>Magnoliopsida</taxon>
        <taxon>Liliopsida</taxon>
        <taxon>Poales</taxon>
        <taxon>Bromeliaceae</taxon>
        <taxon>Bromelioideae</taxon>
        <taxon>Ananas</taxon>
    </lineage>
</organism>
<proteinExistence type="predicted"/>